<dbReference type="GO" id="GO:0006508">
    <property type="term" value="P:proteolysis"/>
    <property type="evidence" value="ECO:0007669"/>
    <property type="project" value="UniProtKB-KW"/>
</dbReference>
<evidence type="ECO:0000256" key="3">
    <source>
        <dbReference type="ARBA" id="ARBA00012516"/>
    </source>
</evidence>
<organism evidence="13 14">
    <name type="scientific">Ridgeia piscesae</name>
    <name type="common">Tubeworm</name>
    <dbReference type="NCBI Taxonomy" id="27915"/>
    <lineage>
        <taxon>Eukaryota</taxon>
        <taxon>Metazoa</taxon>
        <taxon>Spiralia</taxon>
        <taxon>Lophotrochozoa</taxon>
        <taxon>Annelida</taxon>
        <taxon>Polychaeta</taxon>
        <taxon>Sedentaria</taxon>
        <taxon>Canalipalpata</taxon>
        <taxon>Sabellida</taxon>
        <taxon>Siboglinidae</taxon>
        <taxon>Ridgeia</taxon>
    </lineage>
</organism>
<comment type="caution">
    <text evidence="13">The sequence shown here is derived from an EMBL/GenBank/DDBJ whole genome shotgun (WGS) entry which is preliminary data.</text>
</comment>
<evidence type="ECO:0000313" key="13">
    <source>
        <dbReference type="EMBL" id="KAK2173532.1"/>
    </source>
</evidence>
<evidence type="ECO:0000256" key="7">
    <source>
        <dbReference type="ARBA" id="ARBA00022807"/>
    </source>
</evidence>
<dbReference type="SUPFAM" id="SSF54001">
    <property type="entry name" value="Cysteine proteinases"/>
    <property type="match status" value="1"/>
</dbReference>
<dbReference type="InterPro" id="IPR000668">
    <property type="entry name" value="Peptidase_C1A_C"/>
</dbReference>
<keyword evidence="14" id="KW-1185">Reference proteome</keyword>
<evidence type="ECO:0000259" key="12">
    <source>
        <dbReference type="SMART" id="SM00645"/>
    </source>
</evidence>
<dbReference type="InterPro" id="IPR038765">
    <property type="entry name" value="Papain-like_cys_pep_sf"/>
</dbReference>
<feature type="chain" id="PRO_5041954663" description="cathepsin X" evidence="11">
    <location>
        <begin position="19"/>
        <end position="291"/>
    </location>
</feature>
<evidence type="ECO:0000256" key="10">
    <source>
        <dbReference type="ARBA" id="ARBA00023180"/>
    </source>
</evidence>
<keyword evidence="6" id="KW-0378">Hydrolase</keyword>
<evidence type="ECO:0000256" key="9">
    <source>
        <dbReference type="ARBA" id="ARBA00023157"/>
    </source>
</evidence>
<proteinExistence type="inferred from homology"/>
<keyword evidence="7" id="KW-0788">Thiol protease</keyword>
<comment type="catalytic activity">
    <reaction evidence="1">
        <text>Release of C-terminal amino acid residues with broad specificity, but lacks action on C-terminal proline. Shows weak endopeptidase activity.</text>
        <dbReference type="EC" id="3.4.18.1"/>
    </reaction>
</comment>
<dbReference type="AlphaFoldDB" id="A0AAD9KLH0"/>
<dbReference type="CDD" id="cd02698">
    <property type="entry name" value="Peptidase_C1A_CathepsinX"/>
    <property type="match status" value="1"/>
</dbReference>
<dbReference type="InterPro" id="IPR013128">
    <property type="entry name" value="Peptidase_C1A"/>
</dbReference>
<dbReference type="InterPro" id="IPR025661">
    <property type="entry name" value="Pept_asp_AS"/>
</dbReference>
<accession>A0AAD9KLH0</accession>
<dbReference type="PANTHER" id="PTHR12411">
    <property type="entry name" value="CYSTEINE PROTEASE FAMILY C1-RELATED"/>
    <property type="match status" value="1"/>
</dbReference>
<keyword evidence="9" id="KW-1015">Disulfide bond</keyword>
<dbReference type="Pfam" id="PF00112">
    <property type="entry name" value="Peptidase_C1"/>
    <property type="match status" value="1"/>
</dbReference>
<dbReference type="SMART" id="SM00645">
    <property type="entry name" value="Pept_C1"/>
    <property type="match status" value="1"/>
</dbReference>
<gene>
    <name evidence="13" type="ORF">NP493_868g00005</name>
</gene>
<evidence type="ECO:0000313" key="14">
    <source>
        <dbReference type="Proteomes" id="UP001209878"/>
    </source>
</evidence>
<keyword evidence="4" id="KW-0645">Protease</keyword>
<evidence type="ECO:0000256" key="6">
    <source>
        <dbReference type="ARBA" id="ARBA00022801"/>
    </source>
</evidence>
<dbReference type="InterPro" id="IPR033157">
    <property type="entry name" value="CTSZ"/>
</dbReference>
<keyword evidence="8" id="KW-0865">Zymogen</keyword>
<feature type="domain" description="Peptidase C1A papain C-terminal" evidence="12">
    <location>
        <begin position="52"/>
        <end position="288"/>
    </location>
</feature>
<dbReference type="FunFam" id="3.90.70.10:FF:000060">
    <property type="entry name" value="Cathepsin Z"/>
    <property type="match status" value="1"/>
</dbReference>
<sequence length="291" mass="31837">MSTHTLVVACCLVALVRASYVGKGCYDSSFDKGVKFVKTYPRPHEFLKVSDLPKAWDWRNIGGVNYASTTRNQHIPQDCGSCWAMGSTSAMADRINIKRKGAWPSTYLSVQNVIDCANAGSCEGGGHLGVYDYAHKQGIPDETCNNYQAKDQTCNKFNQCGSCSNGGSCYKIANYTHYMVGDFGSVSGRDKMMAEIYKNGPISCGIMATNKFEKYHGGIYSEYQDSPSINHIISVAGWGVSSSGVEFWVGRNSWGEPWGESGWFQIVTSKSKKGYNLAIEEACAFADVIVP</sequence>
<dbReference type="EMBL" id="JAODUO010000867">
    <property type="protein sequence ID" value="KAK2173532.1"/>
    <property type="molecule type" value="Genomic_DNA"/>
</dbReference>
<reference evidence="13" key="1">
    <citation type="journal article" date="2023" name="Mol. Biol. Evol.">
        <title>Third-Generation Sequencing Reveals the Adaptive Role of the Epigenome in Three Deep-Sea Polychaetes.</title>
        <authorList>
            <person name="Perez M."/>
            <person name="Aroh O."/>
            <person name="Sun Y."/>
            <person name="Lan Y."/>
            <person name="Juniper S.K."/>
            <person name="Young C.R."/>
            <person name="Angers B."/>
            <person name="Qian P.Y."/>
        </authorList>
    </citation>
    <scope>NUCLEOTIDE SEQUENCE</scope>
    <source>
        <strain evidence="13">R07B-5</strain>
    </source>
</reference>
<dbReference type="Gene3D" id="3.90.70.10">
    <property type="entry name" value="Cysteine proteinases"/>
    <property type="match status" value="1"/>
</dbReference>
<protein>
    <recommendedName>
        <fullName evidence="3">cathepsin X</fullName>
        <ecNumber evidence="3">3.4.18.1</ecNumber>
    </recommendedName>
</protein>
<comment type="similarity">
    <text evidence="2">Belongs to the peptidase C1 family.</text>
</comment>
<dbReference type="GO" id="GO:0016807">
    <property type="term" value="F:cysteine-type carboxypeptidase activity"/>
    <property type="evidence" value="ECO:0007669"/>
    <property type="project" value="UniProtKB-EC"/>
</dbReference>
<dbReference type="Proteomes" id="UP001209878">
    <property type="component" value="Unassembled WGS sequence"/>
</dbReference>
<dbReference type="PROSITE" id="PS00640">
    <property type="entry name" value="THIOL_PROTEASE_ASN"/>
    <property type="match status" value="1"/>
</dbReference>
<evidence type="ECO:0000256" key="8">
    <source>
        <dbReference type="ARBA" id="ARBA00023145"/>
    </source>
</evidence>
<feature type="signal peptide" evidence="11">
    <location>
        <begin position="1"/>
        <end position="18"/>
    </location>
</feature>
<keyword evidence="10" id="KW-0325">Glycoprotein</keyword>
<evidence type="ECO:0000256" key="1">
    <source>
        <dbReference type="ARBA" id="ARBA00001594"/>
    </source>
</evidence>
<evidence type="ECO:0000256" key="11">
    <source>
        <dbReference type="SAM" id="SignalP"/>
    </source>
</evidence>
<keyword evidence="5 11" id="KW-0732">Signal</keyword>
<name>A0AAD9KLH0_RIDPI</name>
<evidence type="ECO:0000256" key="2">
    <source>
        <dbReference type="ARBA" id="ARBA00008455"/>
    </source>
</evidence>
<dbReference type="EC" id="3.4.18.1" evidence="3"/>
<evidence type="ECO:0000256" key="5">
    <source>
        <dbReference type="ARBA" id="ARBA00022729"/>
    </source>
</evidence>
<evidence type="ECO:0000256" key="4">
    <source>
        <dbReference type="ARBA" id="ARBA00022670"/>
    </source>
</evidence>